<evidence type="ECO:0000256" key="1">
    <source>
        <dbReference type="SAM" id="SignalP"/>
    </source>
</evidence>
<name>A0ABQ7VYS7_SOLTU</name>
<keyword evidence="1" id="KW-0732">Signal</keyword>
<organism evidence="2 3">
    <name type="scientific">Solanum tuberosum</name>
    <name type="common">Potato</name>
    <dbReference type="NCBI Taxonomy" id="4113"/>
    <lineage>
        <taxon>Eukaryota</taxon>
        <taxon>Viridiplantae</taxon>
        <taxon>Streptophyta</taxon>
        <taxon>Embryophyta</taxon>
        <taxon>Tracheophyta</taxon>
        <taxon>Spermatophyta</taxon>
        <taxon>Magnoliopsida</taxon>
        <taxon>eudicotyledons</taxon>
        <taxon>Gunneridae</taxon>
        <taxon>Pentapetalae</taxon>
        <taxon>asterids</taxon>
        <taxon>lamiids</taxon>
        <taxon>Solanales</taxon>
        <taxon>Solanaceae</taxon>
        <taxon>Solanoideae</taxon>
        <taxon>Solaneae</taxon>
        <taxon>Solanum</taxon>
    </lineage>
</organism>
<accession>A0ABQ7VYS7</accession>
<evidence type="ECO:0000313" key="2">
    <source>
        <dbReference type="EMBL" id="KAH0773651.1"/>
    </source>
</evidence>
<reference evidence="2 3" key="1">
    <citation type="journal article" date="2021" name="bioRxiv">
        <title>Chromosome-scale and haplotype-resolved genome assembly of a tetraploid potato cultivar.</title>
        <authorList>
            <person name="Sun H."/>
            <person name="Jiao W.-B."/>
            <person name="Krause K."/>
            <person name="Campoy J.A."/>
            <person name="Goel M."/>
            <person name="Folz-Donahue K."/>
            <person name="Kukat C."/>
            <person name="Huettel B."/>
            <person name="Schneeberger K."/>
        </authorList>
    </citation>
    <scope>NUCLEOTIDE SEQUENCE [LARGE SCALE GENOMIC DNA]</scope>
    <source>
        <strain evidence="2">SolTubOtavaFocal</strain>
        <tissue evidence="2">Leaves</tissue>
    </source>
</reference>
<dbReference type="EMBL" id="JAIVGD010000005">
    <property type="protein sequence ID" value="KAH0773651.1"/>
    <property type="molecule type" value="Genomic_DNA"/>
</dbReference>
<feature type="signal peptide" evidence="1">
    <location>
        <begin position="1"/>
        <end position="23"/>
    </location>
</feature>
<evidence type="ECO:0000313" key="3">
    <source>
        <dbReference type="Proteomes" id="UP000826656"/>
    </source>
</evidence>
<proteinExistence type="predicted"/>
<keyword evidence="3" id="KW-1185">Reference proteome</keyword>
<sequence>MAGREMLGVAVIFFVVSMRMASAASIAPAASPNVAESPVDNNVIGTLDGSVGGAAPVGGPVPEGVFGNISPESQSSGATINTHLSTIAIVSSLVATSFLLS</sequence>
<dbReference type="Proteomes" id="UP000826656">
    <property type="component" value="Unassembled WGS sequence"/>
</dbReference>
<feature type="chain" id="PRO_5046384734" description="Anther-specific protein BCP1" evidence="1">
    <location>
        <begin position="24"/>
        <end position="101"/>
    </location>
</feature>
<comment type="caution">
    <text evidence="2">The sequence shown here is derived from an EMBL/GenBank/DDBJ whole genome shotgun (WGS) entry which is preliminary data.</text>
</comment>
<evidence type="ECO:0008006" key="4">
    <source>
        <dbReference type="Google" id="ProtNLM"/>
    </source>
</evidence>
<protein>
    <recommendedName>
        <fullName evidence="4">Anther-specific protein BCP1</fullName>
    </recommendedName>
</protein>
<gene>
    <name evidence="2" type="ORF">KY290_010788</name>
</gene>